<dbReference type="Proteomes" id="UP001165587">
    <property type="component" value="Unassembled WGS sequence"/>
</dbReference>
<organism evidence="5 6">
    <name type="scientific">Herbiconiux oxytropis</name>
    <dbReference type="NCBI Taxonomy" id="2970915"/>
    <lineage>
        <taxon>Bacteria</taxon>
        <taxon>Bacillati</taxon>
        <taxon>Actinomycetota</taxon>
        <taxon>Actinomycetes</taxon>
        <taxon>Micrococcales</taxon>
        <taxon>Microbacteriaceae</taxon>
        <taxon>Herbiconiux</taxon>
    </lineage>
</organism>
<dbReference type="CDD" id="cd06127">
    <property type="entry name" value="DEDDh"/>
    <property type="match status" value="1"/>
</dbReference>
<dbReference type="InterPro" id="IPR013520">
    <property type="entry name" value="Ribonucl_H"/>
</dbReference>
<protein>
    <submittedName>
        <fullName evidence="5">Exonuclease domain-containing protein</fullName>
    </submittedName>
</protein>
<gene>
    <name evidence="5" type="ORF">N1028_16100</name>
</gene>
<dbReference type="PANTHER" id="PTHR30231">
    <property type="entry name" value="DNA POLYMERASE III SUBUNIT EPSILON"/>
    <property type="match status" value="1"/>
</dbReference>
<dbReference type="InterPro" id="IPR012337">
    <property type="entry name" value="RNaseH-like_sf"/>
</dbReference>
<name>A0AA42BWX0_9MICO</name>
<keyword evidence="2" id="KW-0378">Hydrolase</keyword>
<dbReference type="InterPro" id="IPR036397">
    <property type="entry name" value="RNaseH_sf"/>
</dbReference>
<evidence type="ECO:0000259" key="4">
    <source>
        <dbReference type="SMART" id="SM00479"/>
    </source>
</evidence>
<dbReference type="Gene3D" id="3.30.420.10">
    <property type="entry name" value="Ribonuclease H-like superfamily/Ribonuclease H"/>
    <property type="match status" value="1"/>
</dbReference>
<evidence type="ECO:0000256" key="1">
    <source>
        <dbReference type="ARBA" id="ARBA00022722"/>
    </source>
</evidence>
<keyword evidence="6" id="KW-1185">Reference proteome</keyword>
<evidence type="ECO:0000256" key="3">
    <source>
        <dbReference type="ARBA" id="ARBA00022839"/>
    </source>
</evidence>
<dbReference type="AlphaFoldDB" id="A0AA42BWX0"/>
<sequence>MAFEGAPVAVETRPRPAWADRLAVFDLETTGIDVETSRVVTANISLLDAAGEPVRRRDWLADPGVPIPEQATAVHGITTAHARAEGRPAAEVVAEIVTELRRALDDGYALVVYNAPYDLSLLHHESLRHGVLPLVAPFPVIDPLVIDKQLDRYRKGKRTLEASSAHYGVTLTDAHDAGADAIAAGRVAQAIASAFPAELDLDLVQLHAAQHAWHDAQCDSFEDYMRRVRDPQFTARRGWPEVPPRP</sequence>
<evidence type="ECO:0000313" key="5">
    <source>
        <dbReference type="EMBL" id="MCS5727418.1"/>
    </source>
</evidence>
<feature type="domain" description="Exonuclease" evidence="4">
    <location>
        <begin position="21"/>
        <end position="197"/>
    </location>
</feature>
<dbReference type="EMBL" id="JANLCK010000010">
    <property type="protein sequence ID" value="MCS5727418.1"/>
    <property type="molecule type" value="Genomic_DNA"/>
</dbReference>
<evidence type="ECO:0000313" key="6">
    <source>
        <dbReference type="Proteomes" id="UP001165587"/>
    </source>
</evidence>
<reference evidence="5" key="1">
    <citation type="submission" date="2022-08" db="EMBL/GenBank/DDBJ databases">
        <authorList>
            <person name="Deng Y."/>
            <person name="Han X.-F."/>
            <person name="Zhang Y.-Q."/>
        </authorList>
    </citation>
    <scope>NUCLEOTIDE SEQUENCE</scope>
    <source>
        <strain evidence="5">CPCC 203407</strain>
    </source>
</reference>
<keyword evidence="1" id="KW-0540">Nuclease</keyword>
<dbReference type="GO" id="GO:0008408">
    <property type="term" value="F:3'-5' exonuclease activity"/>
    <property type="evidence" value="ECO:0007669"/>
    <property type="project" value="TreeGrafter"/>
</dbReference>
<evidence type="ECO:0000256" key="2">
    <source>
        <dbReference type="ARBA" id="ARBA00022801"/>
    </source>
</evidence>
<dbReference type="PANTHER" id="PTHR30231:SF4">
    <property type="entry name" value="PROTEIN NEN2"/>
    <property type="match status" value="1"/>
</dbReference>
<dbReference type="GO" id="GO:0003676">
    <property type="term" value="F:nucleic acid binding"/>
    <property type="evidence" value="ECO:0007669"/>
    <property type="project" value="InterPro"/>
</dbReference>
<dbReference type="SMART" id="SM00479">
    <property type="entry name" value="EXOIII"/>
    <property type="match status" value="1"/>
</dbReference>
<proteinExistence type="predicted"/>
<dbReference type="Pfam" id="PF00929">
    <property type="entry name" value="RNase_T"/>
    <property type="match status" value="1"/>
</dbReference>
<dbReference type="GO" id="GO:0005829">
    <property type="term" value="C:cytosol"/>
    <property type="evidence" value="ECO:0007669"/>
    <property type="project" value="TreeGrafter"/>
</dbReference>
<dbReference type="SUPFAM" id="SSF53098">
    <property type="entry name" value="Ribonuclease H-like"/>
    <property type="match status" value="1"/>
</dbReference>
<dbReference type="NCBIfam" id="NF005927">
    <property type="entry name" value="PRK07942.1"/>
    <property type="match status" value="1"/>
</dbReference>
<accession>A0AA42BWX0</accession>
<comment type="caution">
    <text evidence="5">The sequence shown here is derived from an EMBL/GenBank/DDBJ whole genome shotgun (WGS) entry which is preliminary data.</text>
</comment>
<keyword evidence="3 5" id="KW-0269">Exonuclease</keyword>